<proteinExistence type="predicted"/>
<keyword evidence="2" id="KW-0812">Transmembrane</keyword>
<evidence type="ECO:0000313" key="4">
    <source>
        <dbReference type="EMBL" id="MDZ5456010.1"/>
    </source>
</evidence>
<name>A0ABU5IA77_9BURK</name>
<dbReference type="InterPro" id="IPR017732">
    <property type="entry name" value="T4/T6SS_DotU"/>
</dbReference>
<comment type="caution">
    <text evidence="4">The sequence shown here is derived from an EMBL/GenBank/DDBJ whole genome shotgun (WGS) entry which is preliminary data.</text>
</comment>
<evidence type="ECO:0000259" key="3">
    <source>
        <dbReference type="Pfam" id="PF09850"/>
    </source>
</evidence>
<dbReference type="Proteomes" id="UP001293718">
    <property type="component" value="Unassembled WGS sequence"/>
</dbReference>
<dbReference type="PANTHER" id="PTHR38033">
    <property type="entry name" value="MEMBRANE PROTEIN-RELATED"/>
    <property type="match status" value="1"/>
</dbReference>
<dbReference type="PANTHER" id="PTHR38033:SF1">
    <property type="entry name" value="DOTU FAMILY TYPE IV_VI SECRETION SYSTEM PROTEIN"/>
    <property type="match status" value="1"/>
</dbReference>
<evidence type="ECO:0000313" key="5">
    <source>
        <dbReference type="Proteomes" id="UP001293718"/>
    </source>
</evidence>
<dbReference type="Pfam" id="PF09850">
    <property type="entry name" value="DotU"/>
    <property type="match status" value="1"/>
</dbReference>
<dbReference type="InterPro" id="IPR038522">
    <property type="entry name" value="T4/T6SS_DotU_sf"/>
</dbReference>
<sequence length="258" mass="28710">MNDAHAPSLVTPRRRPPAASAPAEEARSLAHLLHPGFYMVFLLRNGHEPADGAAFREQVRQFLAGVERGAQRLSITAADVAQARFAFCALLDEVVLESALPLRGEWECRPLQLELFGEHMAGERFFERLESLRREGAARLEVLEAFHMCLLLGFKGRYVLEGAEKLDYLTARLGDEIVHLQGRRTPFAPHWAAPDHVVHKLRSELPLWAMGVVFAVLALGAFAGLRLHLDYATEQDLARYADVVQLAPQSAHVTITLP</sequence>
<evidence type="ECO:0000256" key="1">
    <source>
        <dbReference type="SAM" id="MobiDB-lite"/>
    </source>
</evidence>
<dbReference type="RefSeq" id="WP_066337494.1">
    <property type="nucleotide sequence ID" value="NZ_JAXOJX010000005.1"/>
</dbReference>
<accession>A0ABU5IA77</accession>
<protein>
    <submittedName>
        <fullName evidence="4">Type IVB secretion system protein IcmH/DotU</fullName>
    </submittedName>
</protein>
<dbReference type="NCBIfam" id="NF038228">
    <property type="entry name" value="IcmH_DotU_IVB"/>
    <property type="match status" value="1"/>
</dbReference>
<keyword evidence="2" id="KW-0472">Membrane</keyword>
<organism evidence="4 5">
    <name type="scientific">Azohydromonas lata</name>
    <dbReference type="NCBI Taxonomy" id="45677"/>
    <lineage>
        <taxon>Bacteria</taxon>
        <taxon>Pseudomonadati</taxon>
        <taxon>Pseudomonadota</taxon>
        <taxon>Betaproteobacteria</taxon>
        <taxon>Burkholderiales</taxon>
        <taxon>Sphaerotilaceae</taxon>
        <taxon>Azohydromonas</taxon>
    </lineage>
</organism>
<feature type="domain" description="Type IV / VI secretion system DotU" evidence="3">
    <location>
        <begin position="29"/>
        <end position="227"/>
    </location>
</feature>
<feature type="region of interest" description="Disordered" evidence="1">
    <location>
        <begin position="1"/>
        <end position="22"/>
    </location>
</feature>
<dbReference type="NCBIfam" id="TIGR03349">
    <property type="entry name" value="IV_VI_DotU"/>
    <property type="match status" value="1"/>
</dbReference>
<feature type="transmembrane region" description="Helical" evidence="2">
    <location>
        <begin position="205"/>
        <end position="225"/>
    </location>
</feature>
<evidence type="ECO:0000256" key="2">
    <source>
        <dbReference type="SAM" id="Phobius"/>
    </source>
</evidence>
<dbReference type="EMBL" id="JAXOJX010000005">
    <property type="protein sequence ID" value="MDZ5456010.1"/>
    <property type="molecule type" value="Genomic_DNA"/>
</dbReference>
<dbReference type="Gene3D" id="1.25.40.590">
    <property type="entry name" value="Type IV / VI secretion system, DotU"/>
    <property type="match status" value="1"/>
</dbReference>
<gene>
    <name evidence="4" type="primary">icmH</name>
    <name evidence="4" type="ORF">SM757_05445</name>
</gene>
<keyword evidence="5" id="KW-1185">Reference proteome</keyword>
<keyword evidence="2" id="KW-1133">Transmembrane helix</keyword>
<reference evidence="4 5" key="1">
    <citation type="submission" date="2023-11" db="EMBL/GenBank/DDBJ databases">
        <title>Draft genome of Azohydromonas lata strain H1 (DSM1123), a polyhydroxyalkanoate producer.</title>
        <authorList>
            <person name="Traversa D."/>
            <person name="D'Addabbo P."/>
            <person name="Pazzani C."/>
            <person name="Manzari C."/>
            <person name="Chiara M."/>
            <person name="Scrascia M."/>
        </authorList>
    </citation>
    <scope>NUCLEOTIDE SEQUENCE [LARGE SCALE GENOMIC DNA]</scope>
    <source>
        <strain evidence="4 5">H1</strain>
    </source>
</reference>